<proteinExistence type="predicted"/>
<dbReference type="KEGG" id="dosa:Os07g0282500"/>
<dbReference type="AlphaFoldDB" id="C7J596"/>
<organism evidence="1 2">
    <name type="scientific">Oryza sativa subsp. japonica</name>
    <name type="common">Rice</name>
    <dbReference type="NCBI Taxonomy" id="39947"/>
    <lineage>
        <taxon>Eukaryota</taxon>
        <taxon>Viridiplantae</taxon>
        <taxon>Streptophyta</taxon>
        <taxon>Embryophyta</taxon>
        <taxon>Tracheophyta</taxon>
        <taxon>Spermatophyta</taxon>
        <taxon>Magnoliopsida</taxon>
        <taxon>Liliopsida</taxon>
        <taxon>Poales</taxon>
        <taxon>Poaceae</taxon>
        <taxon>BOP clade</taxon>
        <taxon>Oryzoideae</taxon>
        <taxon>Oryzeae</taxon>
        <taxon>Oryzinae</taxon>
        <taxon>Oryza</taxon>
        <taxon>Oryza sativa</taxon>
    </lineage>
</organism>
<dbReference type="Gene3D" id="3.30.365.10">
    <property type="entry name" value="Aldehyde oxidase/xanthine dehydrogenase, molybdopterin binding domain"/>
    <property type="match status" value="1"/>
</dbReference>
<dbReference type="Proteomes" id="UP000000763">
    <property type="component" value="Chromosome 7"/>
</dbReference>
<evidence type="ECO:0000313" key="1">
    <source>
        <dbReference type="EMBL" id="BAH93868.1"/>
    </source>
</evidence>
<reference evidence="1 2" key="1">
    <citation type="journal article" date="2005" name="Nature">
        <title>The map-based sequence of the rice genome.</title>
        <authorList>
            <consortium name="International rice genome sequencing project (IRGSP)"/>
            <person name="Matsumoto T."/>
            <person name="Wu J."/>
            <person name="Kanamori H."/>
            <person name="Katayose Y."/>
            <person name="Fujisawa M."/>
            <person name="Namiki N."/>
            <person name="Mizuno H."/>
            <person name="Yamamoto K."/>
            <person name="Antonio B.A."/>
            <person name="Baba T."/>
            <person name="Sakata K."/>
            <person name="Nagamura Y."/>
            <person name="Aoki H."/>
            <person name="Arikawa K."/>
            <person name="Arita K."/>
            <person name="Bito T."/>
            <person name="Chiden Y."/>
            <person name="Fujitsuka N."/>
            <person name="Fukunaka R."/>
            <person name="Hamada M."/>
            <person name="Harada C."/>
            <person name="Hayashi A."/>
            <person name="Hijishita S."/>
            <person name="Honda M."/>
            <person name="Hosokawa S."/>
            <person name="Ichikawa Y."/>
            <person name="Idonuma A."/>
            <person name="Iijima M."/>
            <person name="Ikeda M."/>
            <person name="Ikeno M."/>
            <person name="Ito K."/>
            <person name="Ito S."/>
            <person name="Ito T."/>
            <person name="Ito Y."/>
            <person name="Ito Y."/>
            <person name="Iwabuchi A."/>
            <person name="Kamiya K."/>
            <person name="Karasawa W."/>
            <person name="Kurita K."/>
            <person name="Katagiri S."/>
            <person name="Kikuta A."/>
            <person name="Kobayashi H."/>
            <person name="Kobayashi N."/>
            <person name="Machita K."/>
            <person name="Maehara T."/>
            <person name="Masukawa M."/>
            <person name="Mizubayashi T."/>
            <person name="Mukai Y."/>
            <person name="Nagasaki H."/>
            <person name="Nagata Y."/>
            <person name="Naito S."/>
            <person name="Nakashima M."/>
            <person name="Nakama Y."/>
            <person name="Nakamichi Y."/>
            <person name="Nakamura M."/>
            <person name="Meguro A."/>
            <person name="Negishi M."/>
            <person name="Ohta I."/>
            <person name="Ohta T."/>
            <person name="Okamoto M."/>
            <person name="Ono N."/>
            <person name="Saji S."/>
            <person name="Sakaguchi M."/>
            <person name="Sakai K."/>
            <person name="Shibata M."/>
            <person name="Shimokawa T."/>
            <person name="Song J."/>
            <person name="Takazaki Y."/>
            <person name="Terasawa K."/>
            <person name="Tsugane M."/>
            <person name="Tsuji K."/>
            <person name="Ueda S."/>
            <person name="Waki K."/>
            <person name="Yamagata H."/>
            <person name="Yamamoto M."/>
            <person name="Yamamoto S."/>
            <person name="Yamane H."/>
            <person name="Yoshiki S."/>
            <person name="Yoshihara R."/>
            <person name="Yukawa K."/>
            <person name="Zhong H."/>
            <person name="Yano M."/>
            <person name="Yuan Q."/>
            <person name="Ouyang S."/>
            <person name="Liu J."/>
            <person name="Jones K.M."/>
            <person name="Gansberger K."/>
            <person name="Moffat K."/>
            <person name="Hill J."/>
            <person name="Bera J."/>
            <person name="Fadrosh D."/>
            <person name="Jin S."/>
            <person name="Johri S."/>
            <person name="Kim M."/>
            <person name="Overton L."/>
            <person name="Reardon M."/>
            <person name="Tsitrin T."/>
            <person name="Vuong H."/>
            <person name="Weaver B."/>
            <person name="Ciecko A."/>
            <person name="Tallon L."/>
            <person name="Jackson J."/>
            <person name="Pai G."/>
            <person name="Aken S.V."/>
            <person name="Utterback T."/>
            <person name="Reidmuller S."/>
            <person name="Feldblyum T."/>
            <person name="Hsiao J."/>
            <person name="Zismann V."/>
            <person name="Iobst S."/>
            <person name="de Vazeille A.R."/>
            <person name="Buell C.R."/>
            <person name="Ying K."/>
            <person name="Li Y."/>
            <person name="Lu T."/>
            <person name="Huang Y."/>
            <person name="Zhao Q."/>
            <person name="Feng Q."/>
            <person name="Zhang L."/>
            <person name="Zhu J."/>
            <person name="Weng Q."/>
            <person name="Mu J."/>
            <person name="Lu Y."/>
            <person name="Fan D."/>
            <person name="Liu Y."/>
            <person name="Guan J."/>
            <person name="Zhang Y."/>
            <person name="Yu S."/>
            <person name="Liu X."/>
            <person name="Zhang Y."/>
            <person name="Hong G."/>
            <person name="Han B."/>
            <person name="Choisne N."/>
            <person name="Demange N."/>
            <person name="Orjeda G."/>
            <person name="Samain S."/>
            <person name="Cattolico L."/>
            <person name="Pelletier E."/>
            <person name="Couloux A."/>
            <person name="Segurens B."/>
            <person name="Wincker P."/>
            <person name="D'Hont A."/>
            <person name="Scarpelli C."/>
            <person name="Weissenbach J."/>
            <person name="Salanoubat M."/>
            <person name="Quetier F."/>
            <person name="Yu Y."/>
            <person name="Kim H.R."/>
            <person name="Rambo T."/>
            <person name="Currie J."/>
            <person name="Collura K."/>
            <person name="Luo M."/>
            <person name="Yang T."/>
            <person name="Ammiraju J.S.S."/>
            <person name="Engler F."/>
            <person name="Soderlund C."/>
            <person name="Wing R.A."/>
            <person name="Palmer L.E."/>
            <person name="de la Bastide M."/>
            <person name="Spiegel L."/>
            <person name="Nascimento L."/>
            <person name="Zutavern T."/>
            <person name="O'Shaughnessy A."/>
            <person name="Dike S."/>
            <person name="Dedhia N."/>
            <person name="Preston R."/>
            <person name="Balija V."/>
            <person name="McCombie W.R."/>
            <person name="Chow T."/>
            <person name="Chen H."/>
            <person name="Chung M."/>
            <person name="Chen C."/>
            <person name="Shaw J."/>
            <person name="Wu H."/>
            <person name="Hsiao K."/>
            <person name="Chao Y."/>
            <person name="Chu M."/>
            <person name="Cheng C."/>
            <person name="Hour A."/>
            <person name="Lee P."/>
            <person name="Lin S."/>
            <person name="Lin Y."/>
            <person name="Liou J."/>
            <person name="Liu S."/>
            <person name="Hsing Y."/>
            <person name="Raghuvanshi S."/>
            <person name="Mohanty A."/>
            <person name="Bharti A.K."/>
            <person name="Gaur A."/>
            <person name="Gupta V."/>
            <person name="Kumar D."/>
            <person name="Ravi V."/>
            <person name="Vij S."/>
            <person name="Kapur A."/>
            <person name="Khurana P."/>
            <person name="Khurana P."/>
            <person name="Khurana J.P."/>
            <person name="Tyagi A.K."/>
            <person name="Gaikwad K."/>
            <person name="Singh A."/>
            <person name="Dalal V."/>
            <person name="Srivastava S."/>
            <person name="Dixit A."/>
            <person name="Pal A.K."/>
            <person name="Ghazi I.A."/>
            <person name="Yadav M."/>
            <person name="Pandit A."/>
            <person name="Bhargava A."/>
            <person name="Sureshbabu K."/>
            <person name="Batra K."/>
            <person name="Sharma T.R."/>
            <person name="Mohapatra T."/>
            <person name="Singh N.K."/>
            <person name="Messing J."/>
            <person name="Nelson A.B."/>
            <person name="Fuks G."/>
            <person name="Kavchok S."/>
            <person name="Keizer G."/>
            <person name="Linton E."/>
            <person name="Llaca V."/>
            <person name="Song R."/>
            <person name="Tanyolac B."/>
            <person name="Young S."/>
            <person name="Ho-Il K."/>
            <person name="Hahn J.H."/>
            <person name="Sangsakoo G."/>
            <person name="Vanavichit A."/>
            <person name="de Mattos Luiz.A.T."/>
            <person name="Zimmer P.D."/>
            <person name="Malone G."/>
            <person name="Dellagostin O."/>
            <person name="de Oliveira A.C."/>
            <person name="Bevan M."/>
            <person name="Bancroft I."/>
            <person name="Minx P."/>
            <person name="Cordum H."/>
            <person name="Wilson R."/>
            <person name="Cheng Z."/>
            <person name="Jin W."/>
            <person name="Jiang J."/>
            <person name="Leong S.A."/>
            <person name="Iwama H."/>
            <person name="Gojobori T."/>
            <person name="Itoh T."/>
            <person name="Niimura Y."/>
            <person name="Fujii Y."/>
            <person name="Habara T."/>
            <person name="Sakai H."/>
            <person name="Sato Y."/>
            <person name="Wilson G."/>
            <person name="Kumar K."/>
            <person name="McCouch S."/>
            <person name="Juretic N."/>
            <person name="Hoen D."/>
            <person name="Wright S."/>
            <person name="Bruskiewich R."/>
            <person name="Bureau T."/>
            <person name="Miyao A."/>
            <person name="Hirochika H."/>
            <person name="Nishikawa T."/>
            <person name="Kadowaki K."/>
            <person name="Sugiura M."/>
            <person name="Burr B."/>
            <person name="Sasaki T."/>
        </authorList>
    </citation>
    <scope>NUCLEOTIDE SEQUENCE [LARGE SCALE GENOMIC DNA]</scope>
    <source>
        <strain evidence="2">cv. Nipponbare</strain>
    </source>
</reference>
<feature type="non-terminal residue" evidence="1">
    <location>
        <position position="1"/>
    </location>
</feature>
<evidence type="ECO:0000313" key="2">
    <source>
        <dbReference type="Proteomes" id="UP000000763"/>
    </source>
</evidence>
<protein>
    <submittedName>
        <fullName evidence="1">Os07g0282500 protein</fullName>
    </submittedName>
</protein>
<accession>C7J596</accession>
<dbReference type="EMBL" id="AP008213">
    <property type="protein sequence ID" value="BAH93868.1"/>
    <property type="molecule type" value="Genomic_DNA"/>
</dbReference>
<name>C7J596_ORYSJ</name>
<reference evidence="2" key="2">
    <citation type="journal article" date="2008" name="Nucleic Acids Res.">
        <title>The rice annotation project database (RAP-DB): 2008 update.</title>
        <authorList>
            <consortium name="The rice annotation project (RAP)"/>
        </authorList>
    </citation>
    <scope>GENOME REANNOTATION</scope>
    <source>
        <strain evidence="2">cv. Nipponbare</strain>
    </source>
</reference>
<sequence length="26" mass="2759">AITILRSDLIYDSGKSLNPAVDLGQV</sequence>
<gene>
    <name evidence="1" type="ordered locus">Os07g0282500</name>
</gene>